<dbReference type="InterPro" id="IPR050121">
    <property type="entry name" value="Cytochrome_P450_monoxygenase"/>
</dbReference>
<dbReference type="Gene3D" id="1.10.630.10">
    <property type="entry name" value="Cytochrome P450"/>
    <property type="match status" value="1"/>
</dbReference>
<evidence type="ECO:0000256" key="10">
    <source>
        <dbReference type="RuleBase" id="RU000461"/>
    </source>
</evidence>
<comment type="subcellular location">
    <subcellularLocation>
        <location evidence="2">Membrane</location>
        <topology evidence="2">Single-pass membrane protein</topology>
    </subcellularLocation>
</comment>
<keyword evidence="11" id="KW-1133">Transmembrane helix</keyword>
<dbReference type="SUPFAM" id="SSF48264">
    <property type="entry name" value="Cytochrome P450"/>
    <property type="match status" value="1"/>
</dbReference>
<evidence type="ECO:0000256" key="2">
    <source>
        <dbReference type="ARBA" id="ARBA00004167"/>
    </source>
</evidence>
<protein>
    <recommendedName>
        <fullName evidence="14">Cytochrome P450</fullName>
    </recommendedName>
</protein>
<dbReference type="GO" id="GO:0020037">
    <property type="term" value="F:heme binding"/>
    <property type="evidence" value="ECO:0007669"/>
    <property type="project" value="InterPro"/>
</dbReference>
<dbReference type="InterPro" id="IPR002401">
    <property type="entry name" value="Cyt_P450_E_grp-I"/>
</dbReference>
<feature type="binding site" description="axial binding residue" evidence="9">
    <location>
        <position position="453"/>
    </location>
    <ligand>
        <name>heme</name>
        <dbReference type="ChEBI" id="CHEBI:30413"/>
    </ligand>
    <ligandPart>
        <name>Fe</name>
        <dbReference type="ChEBI" id="CHEBI:18248"/>
    </ligandPart>
</feature>
<dbReference type="GO" id="GO:0044550">
    <property type="term" value="P:secondary metabolite biosynthetic process"/>
    <property type="evidence" value="ECO:0007669"/>
    <property type="project" value="UniProtKB-ARBA"/>
</dbReference>
<dbReference type="InterPro" id="IPR001128">
    <property type="entry name" value="Cyt_P450"/>
</dbReference>
<keyword evidence="8 10" id="KW-0503">Monooxygenase</keyword>
<dbReference type="GO" id="GO:0016705">
    <property type="term" value="F:oxidoreductase activity, acting on paired donors, with incorporation or reduction of molecular oxygen"/>
    <property type="evidence" value="ECO:0007669"/>
    <property type="project" value="InterPro"/>
</dbReference>
<dbReference type="PROSITE" id="PS00086">
    <property type="entry name" value="CYTOCHROME_P450"/>
    <property type="match status" value="1"/>
</dbReference>
<dbReference type="PRINTS" id="PR00385">
    <property type="entry name" value="P450"/>
</dbReference>
<dbReference type="GO" id="GO:0016020">
    <property type="term" value="C:membrane"/>
    <property type="evidence" value="ECO:0007669"/>
    <property type="project" value="UniProtKB-SubCell"/>
</dbReference>
<accession>A0A1L9TXP2</accession>
<dbReference type="InterPro" id="IPR036396">
    <property type="entry name" value="Cyt_P450_sf"/>
</dbReference>
<dbReference type="FunFam" id="1.10.630.10:FF:000050">
    <property type="entry name" value="Cytochrome P450 monooxygenase"/>
    <property type="match status" value="1"/>
</dbReference>
<evidence type="ECO:0008006" key="14">
    <source>
        <dbReference type="Google" id="ProtNLM"/>
    </source>
</evidence>
<evidence type="ECO:0000256" key="1">
    <source>
        <dbReference type="ARBA" id="ARBA00001971"/>
    </source>
</evidence>
<dbReference type="OrthoDB" id="3934656at2759"/>
<dbReference type="AlphaFoldDB" id="A0A1L9TXP2"/>
<feature type="transmembrane region" description="Helical" evidence="11">
    <location>
        <begin position="6"/>
        <end position="28"/>
    </location>
</feature>
<evidence type="ECO:0000256" key="8">
    <source>
        <dbReference type="ARBA" id="ARBA00023033"/>
    </source>
</evidence>
<dbReference type="Proteomes" id="UP000184356">
    <property type="component" value="Unassembled WGS sequence"/>
</dbReference>
<reference evidence="13" key="1">
    <citation type="journal article" date="2017" name="Genome Biol.">
        <title>Comparative genomics reveals high biological diversity and specific adaptations in the industrially and medically important fungal genus Aspergillus.</title>
        <authorList>
            <person name="de Vries R.P."/>
            <person name="Riley R."/>
            <person name="Wiebenga A."/>
            <person name="Aguilar-Osorio G."/>
            <person name="Amillis S."/>
            <person name="Uchima C.A."/>
            <person name="Anderluh G."/>
            <person name="Asadollahi M."/>
            <person name="Askin M."/>
            <person name="Barry K."/>
            <person name="Battaglia E."/>
            <person name="Bayram O."/>
            <person name="Benocci T."/>
            <person name="Braus-Stromeyer S.A."/>
            <person name="Caldana C."/>
            <person name="Canovas D."/>
            <person name="Cerqueira G.C."/>
            <person name="Chen F."/>
            <person name="Chen W."/>
            <person name="Choi C."/>
            <person name="Clum A."/>
            <person name="Dos Santos R.A."/>
            <person name="Damasio A.R."/>
            <person name="Diallinas G."/>
            <person name="Emri T."/>
            <person name="Fekete E."/>
            <person name="Flipphi M."/>
            <person name="Freyberg S."/>
            <person name="Gallo A."/>
            <person name="Gournas C."/>
            <person name="Habgood R."/>
            <person name="Hainaut M."/>
            <person name="Harispe M.L."/>
            <person name="Henrissat B."/>
            <person name="Hilden K.S."/>
            <person name="Hope R."/>
            <person name="Hossain A."/>
            <person name="Karabika E."/>
            <person name="Karaffa L."/>
            <person name="Karanyi Z."/>
            <person name="Krasevec N."/>
            <person name="Kuo A."/>
            <person name="Kusch H."/>
            <person name="LaButti K."/>
            <person name="Lagendijk E.L."/>
            <person name="Lapidus A."/>
            <person name="Levasseur A."/>
            <person name="Lindquist E."/>
            <person name="Lipzen A."/>
            <person name="Logrieco A.F."/>
            <person name="MacCabe A."/>
            <person name="Maekelae M.R."/>
            <person name="Malavazi I."/>
            <person name="Melin P."/>
            <person name="Meyer V."/>
            <person name="Mielnichuk N."/>
            <person name="Miskei M."/>
            <person name="Molnar A.P."/>
            <person name="Mule G."/>
            <person name="Ngan C.Y."/>
            <person name="Orejas M."/>
            <person name="Orosz E."/>
            <person name="Ouedraogo J.P."/>
            <person name="Overkamp K.M."/>
            <person name="Park H.-S."/>
            <person name="Perrone G."/>
            <person name="Piumi F."/>
            <person name="Punt P.J."/>
            <person name="Ram A.F."/>
            <person name="Ramon A."/>
            <person name="Rauscher S."/>
            <person name="Record E."/>
            <person name="Riano-Pachon D.M."/>
            <person name="Robert V."/>
            <person name="Roehrig J."/>
            <person name="Ruller R."/>
            <person name="Salamov A."/>
            <person name="Salih N.S."/>
            <person name="Samson R.A."/>
            <person name="Sandor E."/>
            <person name="Sanguinetti M."/>
            <person name="Schuetze T."/>
            <person name="Sepcic K."/>
            <person name="Shelest E."/>
            <person name="Sherlock G."/>
            <person name="Sophianopoulou V."/>
            <person name="Squina F.M."/>
            <person name="Sun H."/>
            <person name="Susca A."/>
            <person name="Todd R.B."/>
            <person name="Tsang A."/>
            <person name="Unkles S.E."/>
            <person name="van de Wiele N."/>
            <person name="van Rossen-Uffink D."/>
            <person name="Oliveira J.V."/>
            <person name="Vesth T.C."/>
            <person name="Visser J."/>
            <person name="Yu J.-H."/>
            <person name="Zhou M."/>
            <person name="Andersen M.R."/>
            <person name="Archer D.B."/>
            <person name="Baker S.E."/>
            <person name="Benoit I."/>
            <person name="Brakhage A.A."/>
            <person name="Braus G.H."/>
            <person name="Fischer R."/>
            <person name="Frisvad J.C."/>
            <person name="Goldman G.H."/>
            <person name="Houbraken J."/>
            <person name="Oakley B."/>
            <person name="Pocsi I."/>
            <person name="Scazzocchio C."/>
            <person name="Seiboth B."/>
            <person name="vanKuyk P.A."/>
            <person name="Wortman J."/>
            <person name="Dyer P.S."/>
            <person name="Grigoriev I.V."/>
        </authorList>
    </citation>
    <scope>NUCLEOTIDE SEQUENCE [LARGE SCALE GENOMIC DNA]</scope>
    <source>
        <strain evidence="13">CBS 593.65</strain>
    </source>
</reference>
<feature type="transmembrane region" description="Helical" evidence="11">
    <location>
        <begin position="215"/>
        <end position="239"/>
    </location>
</feature>
<dbReference type="CDD" id="cd11060">
    <property type="entry name" value="CYP57A1-like"/>
    <property type="match status" value="1"/>
</dbReference>
<dbReference type="VEuPathDB" id="FungiDB:ASPSYDRAFT_141630"/>
<evidence type="ECO:0000256" key="6">
    <source>
        <dbReference type="ARBA" id="ARBA00023002"/>
    </source>
</evidence>
<dbReference type="GO" id="GO:0004497">
    <property type="term" value="F:monooxygenase activity"/>
    <property type="evidence" value="ECO:0007669"/>
    <property type="project" value="UniProtKB-KW"/>
</dbReference>
<dbReference type="GO" id="GO:0005506">
    <property type="term" value="F:iron ion binding"/>
    <property type="evidence" value="ECO:0007669"/>
    <property type="project" value="InterPro"/>
</dbReference>
<proteinExistence type="inferred from homology"/>
<evidence type="ECO:0000256" key="11">
    <source>
        <dbReference type="SAM" id="Phobius"/>
    </source>
</evidence>
<dbReference type="InterPro" id="IPR017972">
    <property type="entry name" value="Cyt_P450_CS"/>
</dbReference>
<dbReference type="STRING" id="1036612.A0A1L9TXP2"/>
<dbReference type="PANTHER" id="PTHR24305">
    <property type="entry name" value="CYTOCHROME P450"/>
    <property type="match status" value="1"/>
</dbReference>
<keyword evidence="11" id="KW-0472">Membrane</keyword>
<gene>
    <name evidence="12" type="ORF">ASPSYDRAFT_141630</name>
</gene>
<evidence type="ECO:0000313" key="13">
    <source>
        <dbReference type="Proteomes" id="UP000184356"/>
    </source>
</evidence>
<evidence type="ECO:0000313" key="12">
    <source>
        <dbReference type="EMBL" id="OJJ64221.1"/>
    </source>
</evidence>
<keyword evidence="11" id="KW-0812">Transmembrane</keyword>
<evidence type="ECO:0000256" key="5">
    <source>
        <dbReference type="ARBA" id="ARBA00022723"/>
    </source>
</evidence>
<comment type="cofactor">
    <cofactor evidence="1 9">
        <name>heme</name>
        <dbReference type="ChEBI" id="CHEBI:30413"/>
    </cofactor>
</comment>
<sequence>MDFTFNSVQLAKGAIFGLLAYATVWVIYTRWFHPLARFPGPFWASVSRVWTVLHVLPGDAEKTQRRLHEKYGPVVRIAPNELVTSDPQAVKTLYSVKSSTVKTDFYLAFRPPWARYPDHFSSEGGKQHGERRRIVANVYSMTSILQSEQYVEKCIEVWVEKLGEMADRKVSFDLWLWTRMFAYDVVGVLFFSRMFGFLENGGDHLGYIEAVEDLIPVQFLAGIMPTYIRSLFLLTGILFSKVRGALKALGDLTDATNAMLKSRLAALGSASTKPQRPDILGKLLDISHKDGKRLDFELDDIKMEAFGAFFAGSETTALTLSGILYHILRNPDVYTKLTDEIDTAVQSNQLSIPAPYNEASKLPYLTACIKEGIRVHPVTGVSFPRHAPPSGCEIGGHWIPGDARIGVNPAVVQFDKTVFGDDADTFRPERWIEGDAIEMDRYIMHFGMGARTCLGKHIAMCEIYKAIPHLLISFALELASDEEMQTTSHWFHKPVAIDVKVRRRV</sequence>
<evidence type="ECO:0000256" key="7">
    <source>
        <dbReference type="ARBA" id="ARBA00023004"/>
    </source>
</evidence>
<dbReference type="PRINTS" id="PR00463">
    <property type="entry name" value="EP450I"/>
</dbReference>
<evidence type="ECO:0000256" key="9">
    <source>
        <dbReference type="PIRSR" id="PIRSR602401-1"/>
    </source>
</evidence>
<dbReference type="PANTHER" id="PTHR24305:SF229">
    <property type="entry name" value="P450, PUTATIVE (EUROFUNG)-RELATED"/>
    <property type="match status" value="1"/>
</dbReference>
<dbReference type="Pfam" id="PF00067">
    <property type="entry name" value="p450"/>
    <property type="match status" value="1"/>
</dbReference>
<dbReference type="EMBL" id="KV878582">
    <property type="protein sequence ID" value="OJJ64221.1"/>
    <property type="molecule type" value="Genomic_DNA"/>
</dbReference>
<keyword evidence="5 9" id="KW-0479">Metal-binding</keyword>
<organism evidence="12 13">
    <name type="scientific">Aspergillus sydowii CBS 593.65</name>
    <dbReference type="NCBI Taxonomy" id="1036612"/>
    <lineage>
        <taxon>Eukaryota</taxon>
        <taxon>Fungi</taxon>
        <taxon>Dikarya</taxon>
        <taxon>Ascomycota</taxon>
        <taxon>Pezizomycotina</taxon>
        <taxon>Eurotiomycetes</taxon>
        <taxon>Eurotiomycetidae</taxon>
        <taxon>Eurotiales</taxon>
        <taxon>Aspergillaceae</taxon>
        <taxon>Aspergillus</taxon>
        <taxon>Aspergillus subgen. Nidulantes</taxon>
    </lineage>
</organism>
<evidence type="ECO:0000256" key="4">
    <source>
        <dbReference type="ARBA" id="ARBA00022617"/>
    </source>
</evidence>
<feature type="transmembrane region" description="Helical" evidence="11">
    <location>
        <begin position="174"/>
        <end position="195"/>
    </location>
</feature>
<keyword evidence="4 9" id="KW-0349">Heme</keyword>
<keyword evidence="13" id="KW-1185">Reference proteome</keyword>
<dbReference type="GeneID" id="63757238"/>
<keyword evidence="7 9" id="KW-0408">Iron</keyword>
<keyword evidence="6 10" id="KW-0560">Oxidoreductase</keyword>
<dbReference type="RefSeq" id="XP_040708027.1">
    <property type="nucleotide sequence ID" value="XM_040841165.1"/>
</dbReference>
<name>A0A1L9TXP2_9EURO</name>
<evidence type="ECO:0000256" key="3">
    <source>
        <dbReference type="ARBA" id="ARBA00010617"/>
    </source>
</evidence>
<comment type="similarity">
    <text evidence="3 10">Belongs to the cytochrome P450 family.</text>
</comment>